<dbReference type="CDD" id="cd03358">
    <property type="entry name" value="LbH_WxcM_N_like"/>
    <property type="match status" value="1"/>
</dbReference>
<dbReference type="InterPro" id="IPR011004">
    <property type="entry name" value="Trimer_LpxA-like_sf"/>
</dbReference>
<dbReference type="InterPro" id="IPR055170">
    <property type="entry name" value="GFO_IDH_MocA-like_dom"/>
</dbReference>
<dbReference type="Pfam" id="PF01408">
    <property type="entry name" value="GFO_IDH_MocA"/>
    <property type="match status" value="1"/>
</dbReference>
<sequence length="534" mass="58449">MTANPNTPHIAVVGCGYWGKNLVRNFHELNALAAVSDGNPGVAAEFGARYGVPALSWENLLADDKVDAVAIAAPAAKHASLAREALTAGKDVYVEKPLALKVGDGEELCRLADEHGRVLMVGHLLQYHPAFLKLREMIRLGDIGRLQYVYSNRLNLGKFRREENILWSFAPHDISMILSLCGSEPETVSAVGAYYLHRRVADVTTTHLDFPTGEQAHIFVSWLHPFKEQKLVVVADDGMLTFDDSQPWESKLTLYPHKVEWRDNMPVPTKADAEPVSVEPAEPLRNECQHFIDCVTDRSRPRTDGREGLRVLKVLHRAETSLAQGIDGNGPLTSSAKAPDEASSRFPGVNVHESAYVDDDVQIGEGSRIWHFTHVLPRTRIGRNCVLGQNVAAGPEVVIGDNCKVQNNVSLYKGVVLEDGVFCGPSCVFTNVMTPRAKVERKNEFLETRVKRGATIGANATIVCGNTIGAYSLIAAGAVVTSDVPAHALMAGVPARRIGWVSHAGERLGPDLICPREGRRYREIDDNTLEEIAE</sequence>
<dbReference type="Pfam" id="PF00132">
    <property type="entry name" value="Hexapep"/>
    <property type="match status" value="1"/>
</dbReference>
<dbReference type="Gene3D" id="2.160.10.10">
    <property type="entry name" value="Hexapeptide repeat proteins"/>
    <property type="match status" value="1"/>
</dbReference>
<evidence type="ECO:0000256" key="1">
    <source>
        <dbReference type="SAM" id="MobiDB-lite"/>
    </source>
</evidence>
<dbReference type="SUPFAM" id="SSF55347">
    <property type="entry name" value="Glyceraldehyde-3-phosphate dehydrogenase-like, C-terminal domain"/>
    <property type="match status" value="1"/>
</dbReference>
<comment type="caution">
    <text evidence="4">The sequence shown here is derived from an EMBL/GenBank/DDBJ whole genome shotgun (WGS) entry which is preliminary data.</text>
</comment>
<feature type="domain" description="GFO/IDH/MocA-like oxidoreductase" evidence="3">
    <location>
        <begin position="131"/>
        <end position="240"/>
    </location>
</feature>
<feature type="domain" description="Gfo/Idh/MocA-like oxidoreductase N-terminal" evidence="2">
    <location>
        <begin position="10"/>
        <end position="123"/>
    </location>
</feature>
<keyword evidence="5" id="KW-1185">Reference proteome</keyword>
<accession>A0A369TG48</accession>
<dbReference type="InterPro" id="IPR036291">
    <property type="entry name" value="NAD(P)-bd_dom_sf"/>
</dbReference>
<evidence type="ECO:0000259" key="3">
    <source>
        <dbReference type="Pfam" id="PF22725"/>
    </source>
</evidence>
<name>A0A369TG48_9PROT</name>
<dbReference type="GO" id="GO:0000166">
    <property type="term" value="F:nucleotide binding"/>
    <property type="evidence" value="ECO:0007669"/>
    <property type="project" value="InterPro"/>
</dbReference>
<organism evidence="4 5">
    <name type="scientific">Ferruginivarius sediminum</name>
    <dbReference type="NCBI Taxonomy" id="2661937"/>
    <lineage>
        <taxon>Bacteria</taxon>
        <taxon>Pseudomonadati</taxon>
        <taxon>Pseudomonadota</taxon>
        <taxon>Alphaproteobacteria</taxon>
        <taxon>Rhodospirillales</taxon>
        <taxon>Rhodospirillaceae</taxon>
        <taxon>Ferruginivarius</taxon>
    </lineage>
</organism>
<dbReference type="InterPro" id="IPR000683">
    <property type="entry name" value="Gfo/Idh/MocA-like_OxRdtase_N"/>
</dbReference>
<dbReference type="Pfam" id="PF14602">
    <property type="entry name" value="Hexapep_2"/>
    <property type="match status" value="1"/>
</dbReference>
<proteinExistence type="predicted"/>
<evidence type="ECO:0000313" key="5">
    <source>
        <dbReference type="Proteomes" id="UP000253941"/>
    </source>
</evidence>
<dbReference type="InterPro" id="IPR001451">
    <property type="entry name" value="Hexapep"/>
</dbReference>
<dbReference type="Gene3D" id="3.40.50.720">
    <property type="entry name" value="NAD(P)-binding Rossmann-like Domain"/>
    <property type="match status" value="1"/>
</dbReference>
<evidence type="ECO:0000313" key="4">
    <source>
        <dbReference type="EMBL" id="RDD63564.1"/>
    </source>
</evidence>
<dbReference type="Pfam" id="PF22725">
    <property type="entry name" value="GFO_IDH_MocA_C3"/>
    <property type="match status" value="1"/>
</dbReference>
<dbReference type="Gene3D" id="3.30.360.10">
    <property type="entry name" value="Dihydrodipicolinate Reductase, domain 2"/>
    <property type="match status" value="1"/>
</dbReference>
<dbReference type="PANTHER" id="PTHR43377:SF6">
    <property type="entry name" value="GFO_IDH_MOCA-LIKE OXIDOREDUCTASE N-TERMINAL DOMAIN-CONTAINING PROTEIN"/>
    <property type="match status" value="1"/>
</dbReference>
<protein>
    <submittedName>
        <fullName evidence="4">Oxidoreductase</fullName>
    </submittedName>
</protein>
<dbReference type="InterPro" id="IPR051450">
    <property type="entry name" value="Gfo/Idh/MocA_Oxidoreductases"/>
</dbReference>
<dbReference type="Proteomes" id="UP000253941">
    <property type="component" value="Unassembled WGS sequence"/>
</dbReference>
<gene>
    <name evidence="4" type="ORF">DRB17_03765</name>
</gene>
<dbReference type="RefSeq" id="WP_114580819.1">
    <property type="nucleotide sequence ID" value="NZ_QPMH01000002.1"/>
</dbReference>
<dbReference type="EMBL" id="QPMH01000002">
    <property type="protein sequence ID" value="RDD63564.1"/>
    <property type="molecule type" value="Genomic_DNA"/>
</dbReference>
<dbReference type="SUPFAM" id="SSF51161">
    <property type="entry name" value="Trimeric LpxA-like enzymes"/>
    <property type="match status" value="1"/>
</dbReference>
<feature type="region of interest" description="Disordered" evidence="1">
    <location>
        <begin position="325"/>
        <end position="346"/>
    </location>
</feature>
<dbReference type="AlphaFoldDB" id="A0A369TG48"/>
<dbReference type="PANTHER" id="PTHR43377">
    <property type="entry name" value="BILIVERDIN REDUCTASE A"/>
    <property type="match status" value="1"/>
</dbReference>
<dbReference type="SUPFAM" id="SSF51735">
    <property type="entry name" value="NAD(P)-binding Rossmann-fold domains"/>
    <property type="match status" value="1"/>
</dbReference>
<reference evidence="4 5" key="1">
    <citation type="submission" date="2018-07" db="EMBL/GenBank/DDBJ databases">
        <title>Venubactetium sediminum gen. nov., sp. nov., isolated from a marine solar saltern.</title>
        <authorList>
            <person name="Wang S."/>
        </authorList>
    </citation>
    <scope>NUCLEOTIDE SEQUENCE [LARGE SCALE GENOMIC DNA]</scope>
    <source>
        <strain evidence="4 5">WD2A32</strain>
    </source>
</reference>
<evidence type="ECO:0000259" key="2">
    <source>
        <dbReference type="Pfam" id="PF01408"/>
    </source>
</evidence>